<gene>
    <name evidence="1" type="ORF">JCM19241_5539</name>
</gene>
<reference evidence="1 2" key="1">
    <citation type="submission" date="2015-01" db="EMBL/GenBank/DDBJ databases">
        <title>Vibrio sp. C94 JCM 19241 whole genome shotgun sequence.</title>
        <authorList>
            <person name="Sawabe T."/>
            <person name="Meirelles P."/>
            <person name="Feng G."/>
            <person name="Sayaka M."/>
            <person name="Hattori M."/>
            <person name="Ohkuma M."/>
        </authorList>
    </citation>
    <scope>NUCLEOTIDE SEQUENCE [LARGE SCALE GENOMIC DNA]</scope>
    <source>
        <strain evidence="2">JCM 19241</strain>
    </source>
</reference>
<dbReference type="Proteomes" id="UP000031666">
    <property type="component" value="Unassembled WGS sequence"/>
</dbReference>
<name>A0A0B8QGQ5_9VIBR</name>
<evidence type="ECO:0000313" key="1">
    <source>
        <dbReference type="EMBL" id="GAM74343.1"/>
    </source>
</evidence>
<sequence length="44" mass="5096">MQHQALKQVVRFARIVTLNRPIDTEISSTTYREQRVNSKPSKPA</sequence>
<organism evidence="1 2">
    <name type="scientific">Vibrio ishigakensis</name>
    <dbReference type="NCBI Taxonomy" id="1481914"/>
    <lineage>
        <taxon>Bacteria</taxon>
        <taxon>Pseudomonadati</taxon>
        <taxon>Pseudomonadota</taxon>
        <taxon>Gammaproteobacteria</taxon>
        <taxon>Vibrionales</taxon>
        <taxon>Vibrionaceae</taxon>
        <taxon>Vibrio</taxon>
    </lineage>
</organism>
<dbReference type="EMBL" id="BBSC01000002">
    <property type="protein sequence ID" value="GAM74343.1"/>
    <property type="molecule type" value="Genomic_DNA"/>
</dbReference>
<comment type="caution">
    <text evidence="1">The sequence shown here is derived from an EMBL/GenBank/DDBJ whole genome shotgun (WGS) entry which is preliminary data.</text>
</comment>
<evidence type="ECO:0000313" key="2">
    <source>
        <dbReference type="Proteomes" id="UP000031666"/>
    </source>
</evidence>
<reference evidence="1 2" key="2">
    <citation type="submission" date="2015-01" db="EMBL/GenBank/DDBJ databases">
        <authorList>
            <consortium name="NBRP consortium"/>
            <person name="Sawabe T."/>
            <person name="Meirelles P."/>
            <person name="Feng G."/>
            <person name="Sayaka M."/>
            <person name="Hattori M."/>
            <person name="Ohkuma M."/>
        </authorList>
    </citation>
    <scope>NUCLEOTIDE SEQUENCE [LARGE SCALE GENOMIC DNA]</scope>
    <source>
        <strain evidence="2">JCM 19241</strain>
    </source>
</reference>
<accession>A0A0B8QGQ5</accession>
<proteinExistence type="predicted"/>
<protein>
    <submittedName>
        <fullName evidence="1">Uncharacterized protein</fullName>
    </submittedName>
</protein>
<dbReference type="AlphaFoldDB" id="A0A0B8QGQ5"/>